<dbReference type="RefSeq" id="WP_157750471.1">
    <property type="nucleotide sequence ID" value="NZ_AP017313.1"/>
</dbReference>
<dbReference type="InterPro" id="IPR037107">
    <property type="entry name" value="Put_OMP_sf"/>
</dbReference>
<dbReference type="AlphaFoldDB" id="A0A110B1V9"/>
<proteinExistence type="predicted"/>
<dbReference type="KEGG" id="mgot:MgSA37_01339"/>
<accession>A0A110B1V9</accession>
<dbReference type="Pfam" id="PF09982">
    <property type="entry name" value="LpxR"/>
    <property type="match status" value="1"/>
</dbReference>
<evidence type="ECO:0000313" key="1">
    <source>
        <dbReference type="EMBL" id="BAU53172.1"/>
    </source>
</evidence>
<dbReference type="InterPro" id="IPR018707">
    <property type="entry name" value="LpxR"/>
</dbReference>
<dbReference type="Proteomes" id="UP000218263">
    <property type="component" value="Chromosome"/>
</dbReference>
<evidence type="ECO:0000313" key="2">
    <source>
        <dbReference type="Proteomes" id="UP000218263"/>
    </source>
</evidence>
<organism evidence="1 2">
    <name type="scientific">Mucilaginibacter gotjawali</name>
    <dbReference type="NCBI Taxonomy" id="1550579"/>
    <lineage>
        <taxon>Bacteria</taxon>
        <taxon>Pseudomonadati</taxon>
        <taxon>Bacteroidota</taxon>
        <taxon>Sphingobacteriia</taxon>
        <taxon>Sphingobacteriales</taxon>
        <taxon>Sphingobacteriaceae</taxon>
        <taxon>Mucilaginibacter</taxon>
    </lineage>
</organism>
<dbReference type="OrthoDB" id="622552at2"/>
<gene>
    <name evidence="1" type="ORF">MgSA37_01339</name>
</gene>
<reference evidence="1 2" key="1">
    <citation type="submission" date="2015-12" db="EMBL/GenBank/DDBJ databases">
        <title>Genome sequence of Mucilaginibacter gotjawali.</title>
        <authorList>
            <person name="Lee J.S."/>
            <person name="Lee K.C."/>
            <person name="Kim K.K."/>
            <person name="Lee B.W."/>
        </authorList>
    </citation>
    <scope>NUCLEOTIDE SEQUENCE [LARGE SCALE GENOMIC DNA]</scope>
    <source>
        <strain evidence="1 2">SA3-7</strain>
    </source>
</reference>
<protein>
    <submittedName>
        <fullName evidence="1">Uncharacterized protein</fullName>
    </submittedName>
</protein>
<sequence length="321" mass="35971">MKFKLFTCFCFFLCSTGVFAQTHSTEIGAETDNDSYLLQGSDKYYTDGIFIYYRHALNVSESSKLQNKVLGFEFGQKIFNPQSGSIANAEGVDQPGLIDRPFAAYMYVGASLNLLYKDESSLKLTARVGIIGPGAEGKQIQDFVHDNFGFYHPSGWEYQINNEAQLNLSAEYDKLLARGSWIDVTLSSYINLGNGFTGAGVGPLVRLGSFNQLFNSVSTQSTAIRKEVANPLNRHEIFFYYKPLANYVAYDATIQGGLFDNHSGLEITKNKEPFIFSQQFGVAFSTSRFVFDIAAIFHTLDDKEMVQTHQWAAITGLYRFR</sequence>
<dbReference type="Gene3D" id="2.40.128.140">
    <property type="entry name" value="Outer membrane protein"/>
    <property type="match status" value="1"/>
</dbReference>
<name>A0A110B1V9_9SPHI</name>
<dbReference type="EMBL" id="AP017313">
    <property type="protein sequence ID" value="BAU53172.1"/>
    <property type="molecule type" value="Genomic_DNA"/>
</dbReference>
<keyword evidence="2" id="KW-1185">Reference proteome</keyword>